<evidence type="ECO:0008006" key="3">
    <source>
        <dbReference type="Google" id="ProtNLM"/>
    </source>
</evidence>
<dbReference type="STRING" id="391625.PPSIR1_05936"/>
<dbReference type="Proteomes" id="UP000005801">
    <property type="component" value="Unassembled WGS sequence"/>
</dbReference>
<comment type="caution">
    <text evidence="1">The sequence shown here is derived from an EMBL/GenBank/DDBJ whole genome shotgun (WGS) entry which is preliminary data.</text>
</comment>
<evidence type="ECO:0000313" key="2">
    <source>
        <dbReference type="Proteomes" id="UP000005801"/>
    </source>
</evidence>
<reference evidence="1 2" key="1">
    <citation type="submission" date="2007-06" db="EMBL/GenBank/DDBJ databases">
        <authorList>
            <person name="Shimkets L."/>
            <person name="Ferriera S."/>
            <person name="Johnson J."/>
            <person name="Kravitz S."/>
            <person name="Beeson K."/>
            <person name="Sutton G."/>
            <person name="Rogers Y.-H."/>
            <person name="Friedman R."/>
            <person name="Frazier M."/>
            <person name="Venter J.C."/>
        </authorList>
    </citation>
    <scope>NUCLEOTIDE SEQUENCE [LARGE SCALE GENOMIC DNA]</scope>
    <source>
        <strain evidence="1 2">SIR-1</strain>
    </source>
</reference>
<accession>A6G6R2</accession>
<protein>
    <recommendedName>
        <fullName evidence="3">Lipoprotein</fullName>
    </recommendedName>
</protein>
<dbReference type="AlphaFoldDB" id="A6G6R2"/>
<proteinExistence type="predicted"/>
<gene>
    <name evidence="1" type="ORF">PPSIR1_05936</name>
</gene>
<name>A6G6R2_9BACT</name>
<dbReference type="EMBL" id="ABCS01000031">
    <property type="protein sequence ID" value="EDM78365.1"/>
    <property type="molecule type" value="Genomic_DNA"/>
</dbReference>
<dbReference type="PROSITE" id="PS51257">
    <property type="entry name" value="PROKAR_LIPOPROTEIN"/>
    <property type="match status" value="1"/>
</dbReference>
<dbReference type="RefSeq" id="WP_006972411.1">
    <property type="nucleotide sequence ID" value="NZ_ABCS01000031.1"/>
</dbReference>
<sequence>MLTRLAARVCVLPLVLLSCQSPPDISGEIEYFGDLYNISVGLLCDCPQELGYETGAECDDALGGVNVDERACIANALDGHEADAQGYLGCMNDALDAYVACLEDNAGCVAGWNADCTSDYDSARASCSGLDSPQRDSFEACLP</sequence>
<dbReference type="OrthoDB" id="5532136at2"/>
<keyword evidence="2" id="KW-1185">Reference proteome</keyword>
<organism evidence="1 2">
    <name type="scientific">Plesiocystis pacifica SIR-1</name>
    <dbReference type="NCBI Taxonomy" id="391625"/>
    <lineage>
        <taxon>Bacteria</taxon>
        <taxon>Pseudomonadati</taxon>
        <taxon>Myxococcota</taxon>
        <taxon>Polyangia</taxon>
        <taxon>Nannocystales</taxon>
        <taxon>Nannocystaceae</taxon>
        <taxon>Plesiocystis</taxon>
    </lineage>
</organism>
<evidence type="ECO:0000313" key="1">
    <source>
        <dbReference type="EMBL" id="EDM78365.1"/>
    </source>
</evidence>